<sequence>MLPPSWFPYSPLCSSPKYSFILRPSVDATHRILSRSYMVNKSSPDPFVPVSILSTVPFLKLLLHPHFAHYFIPDGGFDHKRRERNRGLLSL</sequence>
<accession>A0A1I7Y6X8</accession>
<evidence type="ECO:0000313" key="1">
    <source>
        <dbReference type="Proteomes" id="UP000095287"/>
    </source>
</evidence>
<protein>
    <submittedName>
        <fullName evidence="2">Ovule protein</fullName>
    </submittedName>
</protein>
<proteinExistence type="predicted"/>
<name>A0A1I7Y6X8_9BILA</name>
<dbReference type="AlphaFoldDB" id="A0A1I7Y6X8"/>
<keyword evidence="1" id="KW-1185">Reference proteome</keyword>
<dbReference type="WBParaSite" id="L893_g13244.t1">
    <property type="protein sequence ID" value="L893_g13244.t1"/>
    <property type="gene ID" value="L893_g13244"/>
</dbReference>
<organism evidence="1 2">
    <name type="scientific">Steinernema glaseri</name>
    <dbReference type="NCBI Taxonomy" id="37863"/>
    <lineage>
        <taxon>Eukaryota</taxon>
        <taxon>Metazoa</taxon>
        <taxon>Ecdysozoa</taxon>
        <taxon>Nematoda</taxon>
        <taxon>Chromadorea</taxon>
        <taxon>Rhabditida</taxon>
        <taxon>Tylenchina</taxon>
        <taxon>Panagrolaimomorpha</taxon>
        <taxon>Strongyloidoidea</taxon>
        <taxon>Steinernematidae</taxon>
        <taxon>Steinernema</taxon>
    </lineage>
</organism>
<evidence type="ECO:0000313" key="2">
    <source>
        <dbReference type="WBParaSite" id="L893_g13244.t1"/>
    </source>
</evidence>
<reference evidence="2" key="1">
    <citation type="submission" date="2016-11" db="UniProtKB">
        <authorList>
            <consortium name="WormBaseParasite"/>
        </authorList>
    </citation>
    <scope>IDENTIFICATION</scope>
</reference>
<dbReference type="Proteomes" id="UP000095287">
    <property type="component" value="Unplaced"/>
</dbReference>